<dbReference type="RefSeq" id="WP_071832979.1">
    <property type="nucleotide sequence ID" value="NZ_LSRP01000082.1"/>
</dbReference>
<dbReference type="PANTHER" id="PTHR43236">
    <property type="entry name" value="ANTITOXIN HIGA1"/>
    <property type="match status" value="1"/>
</dbReference>
<protein>
    <recommendedName>
        <fullName evidence="1">IrrE N-terminal-like domain-containing protein</fullName>
    </recommendedName>
</protein>
<dbReference type="PANTHER" id="PTHR43236:SF2">
    <property type="entry name" value="BLL0069 PROTEIN"/>
    <property type="match status" value="1"/>
</dbReference>
<dbReference type="OrthoDB" id="9794834at2"/>
<dbReference type="Proteomes" id="UP000182661">
    <property type="component" value="Unassembled WGS sequence"/>
</dbReference>
<evidence type="ECO:0000313" key="2">
    <source>
        <dbReference type="EMBL" id="OJF97605.1"/>
    </source>
</evidence>
<dbReference type="AlphaFoldDB" id="A0A657LUK4"/>
<proteinExistence type="predicted"/>
<dbReference type="InterPro" id="IPR010359">
    <property type="entry name" value="IrrE_HExxH"/>
</dbReference>
<accession>A0A657LUK4</accession>
<organism evidence="2 3">
    <name type="scientific">Pararhizobium antarcticum</name>
    <dbReference type="NCBI Taxonomy" id="1798805"/>
    <lineage>
        <taxon>Bacteria</taxon>
        <taxon>Pseudomonadati</taxon>
        <taxon>Pseudomonadota</taxon>
        <taxon>Alphaproteobacteria</taxon>
        <taxon>Hyphomicrobiales</taxon>
        <taxon>Rhizobiaceae</taxon>
        <taxon>Rhizobium/Agrobacterium group</taxon>
        <taxon>Pararhizobium</taxon>
    </lineage>
</organism>
<sequence length="164" mass="18049">MDMREKLQIVGLYMSMHETPPINVVGLANRLGIKVYEADWPSTISGKIQKDREKGGHSGFAIFVNKSHSRNRRRFTIAHEVAHFVLHEDLIGDGVFDDALYRSGLPNKIEQQANGLAADILMPYQIVQANLDMSIDALADMFDVSTAAITARLSTVSSAGSFVS</sequence>
<comment type="caution">
    <text evidence="2">The sequence shown here is derived from an EMBL/GenBank/DDBJ whole genome shotgun (WGS) entry which is preliminary data.</text>
</comment>
<dbReference type="EMBL" id="LSRP01000082">
    <property type="protein sequence ID" value="OJF97605.1"/>
    <property type="molecule type" value="Genomic_DNA"/>
</dbReference>
<reference evidence="2 3" key="1">
    <citation type="submission" date="2016-02" db="EMBL/GenBank/DDBJ databases">
        <title>Genome sequencing of a beta-galactosidase producing bacteria Rhizobium sp. 59.</title>
        <authorList>
            <person name="Wang D."/>
            <person name="Kot W."/>
            <person name="Qin Y."/>
            <person name="Hansen L."/>
            <person name="Naqvi K."/>
            <person name="Rensing C."/>
        </authorList>
    </citation>
    <scope>NUCLEOTIDE SEQUENCE [LARGE SCALE GENOMIC DNA]</scope>
    <source>
        <strain evidence="2 3">59</strain>
    </source>
</reference>
<evidence type="ECO:0000259" key="1">
    <source>
        <dbReference type="Pfam" id="PF06114"/>
    </source>
</evidence>
<name>A0A657LUK4_9HYPH</name>
<dbReference type="Gene3D" id="1.10.10.2910">
    <property type="match status" value="1"/>
</dbReference>
<gene>
    <name evidence="2" type="ORF">AX760_16730</name>
</gene>
<dbReference type="InterPro" id="IPR052345">
    <property type="entry name" value="Rad_response_metalloprotease"/>
</dbReference>
<feature type="domain" description="IrrE N-terminal-like" evidence="1">
    <location>
        <begin position="28"/>
        <end position="154"/>
    </location>
</feature>
<evidence type="ECO:0000313" key="3">
    <source>
        <dbReference type="Proteomes" id="UP000182661"/>
    </source>
</evidence>
<keyword evidence="3" id="KW-1185">Reference proteome</keyword>
<dbReference type="Pfam" id="PF06114">
    <property type="entry name" value="Peptidase_M78"/>
    <property type="match status" value="1"/>
</dbReference>